<evidence type="ECO:0000313" key="1">
    <source>
        <dbReference type="EMBL" id="EHL00534.1"/>
    </source>
</evidence>
<dbReference type="Proteomes" id="UP000005446">
    <property type="component" value="Unassembled WGS sequence"/>
</dbReference>
<name>H0ELZ7_GLAL7</name>
<gene>
    <name evidence="1" type="ORF">M7I_3623</name>
</gene>
<accession>H0ELZ7</accession>
<comment type="caution">
    <text evidence="1">The sequence shown here is derived from an EMBL/GenBank/DDBJ whole genome shotgun (WGS) entry which is preliminary data.</text>
</comment>
<protein>
    <submittedName>
        <fullName evidence="1">Uncharacterized protein</fullName>
    </submittedName>
</protein>
<dbReference type="InParanoid" id="H0ELZ7"/>
<dbReference type="AlphaFoldDB" id="H0ELZ7"/>
<sequence length="39" mass="4592">MSGRYENYQVKNFKQIVGQLTKAIDVANKISFANLPWRY</sequence>
<keyword evidence="2" id="KW-1185">Reference proteome</keyword>
<dbReference type="HOGENOM" id="CLU_3320141_0_0_1"/>
<evidence type="ECO:0000313" key="2">
    <source>
        <dbReference type="Proteomes" id="UP000005446"/>
    </source>
</evidence>
<dbReference type="EMBL" id="AGUE01000080">
    <property type="protein sequence ID" value="EHL00534.1"/>
    <property type="molecule type" value="Genomic_DNA"/>
</dbReference>
<proteinExistence type="predicted"/>
<organism evidence="1 2">
    <name type="scientific">Glarea lozoyensis (strain ATCC 74030 / MF5533)</name>
    <dbReference type="NCBI Taxonomy" id="1104152"/>
    <lineage>
        <taxon>Eukaryota</taxon>
        <taxon>Fungi</taxon>
        <taxon>Dikarya</taxon>
        <taxon>Ascomycota</taxon>
        <taxon>Pezizomycotina</taxon>
        <taxon>Leotiomycetes</taxon>
        <taxon>Helotiales</taxon>
        <taxon>Helotiaceae</taxon>
        <taxon>Glarea</taxon>
    </lineage>
</organism>
<reference evidence="1 2" key="1">
    <citation type="journal article" date="2012" name="Eukaryot. Cell">
        <title>Genome sequence of the fungus Glarea lozoyensis: the first genome sequence of a species from the Helotiaceae family.</title>
        <authorList>
            <person name="Youssar L."/>
            <person name="Gruening B.A."/>
            <person name="Erxleben A."/>
            <person name="Guenther S."/>
            <person name="Huettel W."/>
        </authorList>
    </citation>
    <scope>NUCLEOTIDE SEQUENCE [LARGE SCALE GENOMIC DNA]</scope>
    <source>
        <strain evidence="2">ATCC 74030 / MF5533</strain>
    </source>
</reference>